<dbReference type="InterPro" id="IPR001509">
    <property type="entry name" value="Epimerase_deHydtase"/>
</dbReference>
<dbReference type="EMBL" id="CAAHFG010000002">
    <property type="protein sequence ID" value="VGO15608.1"/>
    <property type="molecule type" value="Genomic_DNA"/>
</dbReference>
<keyword evidence="3" id="KW-1185">Reference proteome</keyword>
<dbReference type="AlphaFoldDB" id="A0A6C2U6A4"/>
<dbReference type="InterPro" id="IPR036291">
    <property type="entry name" value="NAD(P)-bd_dom_sf"/>
</dbReference>
<dbReference type="SUPFAM" id="SSF51735">
    <property type="entry name" value="NAD(P)-binding Rossmann-fold domains"/>
    <property type="match status" value="1"/>
</dbReference>
<reference evidence="2 3" key="1">
    <citation type="submission" date="2019-04" db="EMBL/GenBank/DDBJ databases">
        <authorList>
            <person name="Van Vliet M D."/>
        </authorList>
    </citation>
    <scope>NUCLEOTIDE SEQUENCE [LARGE SCALE GENOMIC DNA]</scope>
    <source>
        <strain evidence="2 3">F1</strain>
    </source>
</reference>
<proteinExistence type="predicted"/>
<organism evidence="2 3">
    <name type="scientific">Pontiella desulfatans</name>
    <dbReference type="NCBI Taxonomy" id="2750659"/>
    <lineage>
        <taxon>Bacteria</taxon>
        <taxon>Pseudomonadati</taxon>
        <taxon>Kiritimatiellota</taxon>
        <taxon>Kiritimatiellia</taxon>
        <taxon>Kiritimatiellales</taxon>
        <taxon>Pontiellaceae</taxon>
        <taxon>Pontiella</taxon>
    </lineage>
</organism>
<evidence type="ECO:0000313" key="3">
    <source>
        <dbReference type="Proteomes" id="UP000366872"/>
    </source>
</evidence>
<dbReference type="Proteomes" id="UP000366872">
    <property type="component" value="Unassembled WGS sequence"/>
</dbReference>
<evidence type="ECO:0000313" key="2">
    <source>
        <dbReference type="EMBL" id="VGO15608.1"/>
    </source>
</evidence>
<sequence>MAVLVTGACGWIGRAVCAFLAGKGIPVVGADLAEATGPWERFEGLDITQPLDFPAEGIDAVIHCAGYAHRPNETPEEQKMFYAVNRDGTRNMLDWCSRNGVGRFLYVGSIASYDWKAANGEPVDEDFPMLLETHYARSKYEGEQLVAGSGLDWRIVRLATVFGEGDRANFAKMAAAMKKRMFLVPGKGTARKSVLPVEVAAGLISEFALMDQVPHRLVNLALPEAPSLSEICAAYNEVCGFSAVPHVPLALLRVLGFGGDLAAKVLGRFPFTSNTLGKLTQTTEVSTTRMQACFPGMAFQPFSDCLASCKEYYISL</sequence>
<dbReference type="PANTHER" id="PTHR43245">
    <property type="entry name" value="BIFUNCTIONAL POLYMYXIN RESISTANCE PROTEIN ARNA"/>
    <property type="match status" value="1"/>
</dbReference>
<dbReference type="Pfam" id="PF01370">
    <property type="entry name" value="Epimerase"/>
    <property type="match status" value="1"/>
</dbReference>
<dbReference type="PANTHER" id="PTHR43245:SF46">
    <property type="entry name" value="NUCLEOSIDE-DIPHOSPHATE-SUGAR EPIMERASE"/>
    <property type="match status" value="1"/>
</dbReference>
<dbReference type="InterPro" id="IPR050177">
    <property type="entry name" value="Lipid_A_modif_metabolic_enz"/>
</dbReference>
<feature type="domain" description="NAD-dependent epimerase/dehydratase" evidence="1">
    <location>
        <begin position="3"/>
        <end position="195"/>
    </location>
</feature>
<evidence type="ECO:0000259" key="1">
    <source>
        <dbReference type="Pfam" id="PF01370"/>
    </source>
</evidence>
<dbReference type="Gene3D" id="3.40.50.720">
    <property type="entry name" value="NAD(P)-binding Rossmann-like Domain"/>
    <property type="match status" value="1"/>
</dbReference>
<gene>
    <name evidence="2" type="primary">gnu</name>
    <name evidence="2" type="ORF">PDESU_04193</name>
</gene>
<name>A0A6C2U6A4_PONDE</name>
<dbReference type="RefSeq" id="WP_168442458.1">
    <property type="nucleotide sequence ID" value="NZ_CAAHFG010000002.1"/>
</dbReference>
<protein>
    <submittedName>
        <fullName evidence="2">N-acetyl-alpha-D-glucosaminyl-diphospho-ditrans,o ctacis-undecaprenol 4-epimerase</fullName>
    </submittedName>
</protein>
<accession>A0A6C2U6A4</accession>